<dbReference type="OrthoDB" id="5279542at2759"/>
<feature type="compositionally biased region" description="Low complexity" evidence="1">
    <location>
        <begin position="367"/>
        <end position="387"/>
    </location>
</feature>
<proteinExistence type="predicted"/>
<feature type="region of interest" description="Disordered" evidence="1">
    <location>
        <begin position="1"/>
        <end position="49"/>
    </location>
</feature>
<name>A0A8K0RFY9_9PLEO</name>
<evidence type="ECO:0000313" key="4">
    <source>
        <dbReference type="Proteomes" id="UP000813461"/>
    </source>
</evidence>
<feature type="compositionally biased region" description="Low complexity" evidence="1">
    <location>
        <begin position="40"/>
        <end position="49"/>
    </location>
</feature>
<reference evidence="3" key="1">
    <citation type="journal article" date="2021" name="Nat. Commun.">
        <title>Genetic determinants of endophytism in the Arabidopsis root mycobiome.</title>
        <authorList>
            <person name="Mesny F."/>
            <person name="Miyauchi S."/>
            <person name="Thiergart T."/>
            <person name="Pickel B."/>
            <person name="Atanasova L."/>
            <person name="Karlsson M."/>
            <person name="Huettel B."/>
            <person name="Barry K.W."/>
            <person name="Haridas S."/>
            <person name="Chen C."/>
            <person name="Bauer D."/>
            <person name="Andreopoulos W."/>
            <person name="Pangilinan J."/>
            <person name="LaButti K."/>
            <person name="Riley R."/>
            <person name="Lipzen A."/>
            <person name="Clum A."/>
            <person name="Drula E."/>
            <person name="Henrissat B."/>
            <person name="Kohler A."/>
            <person name="Grigoriev I.V."/>
            <person name="Martin F.M."/>
            <person name="Hacquard S."/>
        </authorList>
    </citation>
    <scope>NUCLEOTIDE SEQUENCE</scope>
    <source>
        <strain evidence="3">MPI-SDFR-AT-0120</strain>
    </source>
</reference>
<feature type="transmembrane region" description="Helical" evidence="2">
    <location>
        <begin position="165"/>
        <end position="186"/>
    </location>
</feature>
<feature type="transmembrane region" description="Helical" evidence="2">
    <location>
        <begin position="133"/>
        <end position="153"/>
    </location>
</feature>
<feature type="region of interest" description="Disordered" evidence="1">
    <location>
        <begin position="367"/>
        <end position="402"/>
    </location>
</feature>
<protein>
    <submittedName>
        <fullName evidence="3">Uncharacterized protein</fullName>
    </submittedName>
</protein>
<accession>A0A8K0RFY9</accession>
<feature type="compositionally biased region" description="Low complexity" evidence="1">
    <location>
        <begin position="13"/>
        <end position="29"/>
    </location>
</feature>
<keyword evidence="2" id="KW-0472">Membrane</keyword>
<sequence length="402" mass="44141">MSTPTHAAPPAPQQTVATAPTPAAEASHANFSRPATAHSTAPNATTNTQHATATAPIQSLFPGASAPPATEEPQNLNQKLNAADRYWKFKGVFQLIAIITGFIGIGTMGWLLSTSAKNGYTYGYDAFWSLWPSLLTFTVSIVWCLACILVLVLRKRPVHPGLRVAMDLLLWLGFIFTTMFAMVSLLDLISWGEYGDLGSGYYSSYGDYVMADNGTWVWQADRDYNDYARSCDKNSTSTRSSYYDGYSNTFQNCAEQDAFINQLWAQKPHRESVEMTGVVCQFFGLVLHFVLFVWACVDCHRHNRTKVSKDAEKLAASIVQTMITNGAVIPPPGQAHMRPAGPWGGQVGYYPLPQQGQAYPMTAMHPQTMPQGQQMPQQHHAQQPTAGMAGPSNEKSEGPRYA</sequence>
<dbReference type="AlphaFoldDB" id="A0A8K0RFY9"/>
<comment type="caution">
    <text evidence="3">The sequence shown here is derived from an EMBL/GenBank/DDBJ whole genome shotgun (WGS) entry which is preliminary data.</text>
</comment>
<evidence type="ECO:0000256" key="1">
    <source>
        <dbReference type="SAM" id="MobiDB-lite"/>
    </source>
</evidence>
<keyword evidence="4" id="KW-1185">Reference proteome</keyword>
<keyword evidence="2" id="KW-0812">Transmembrane</keyword>
<gene>
    <name evidence="3" type="ORF">FB567DRAFT_227073</name>
</gene>
<organism evidence="3 4">
    <name type="scientific">Paraphoma chrysanthemicola</name>
    <dbReference type="NCBI Taxonomy" id="798071"/>
    <lineage>
        <taxon>Eukaryota</taxon>
        <taxon>Fungi</taxon>
        <taxon>Dikarya</taxon>
        <taxon>Ascomycota</taxon>
        <taxon>Pezizomycotina</taxon>
        <taxon>Dothideomycetes</taxon>
        <taxon>Pleosporomycetidae</taxon>
        <taxon>Pleosporales</taxon>
        <taxon>Pleosporineae</taxon>
        <taxon>Phaeosphaeriaceae</taxon>
        <taxon>Paraphoma</taxon>
    </lineage>
</organism>
<keyword evidence="2" id="KW-1133">Transmembrane helix</keyword>
<evidence type="ECO:0000256" key="2">
    <source>
        <dbReference type="SAM" id="Phobius"/>
    </source>
</evidence>
<feature type="transmembrane region" description="Helical" evidence="2">
    <location>
        <begin position="275"/>
        <end position="297"/>
    </location>
</feature>
<evidence type="ECO:0000313" key="3">
    <source>
        <dbReference type="EMBL" id="KAH7091948.1"/>
    </source>
</evidence>
<feature type="transmembrane region" description="Helical" evidence="2">
    <location>
        <begin position="92"/>
        <end position="113"/>
    </location>
</feature>
<dbReference type="EMBL" id="JAGMVJ010000003">
    <property type="protein sequence ID" value="KAH7091948.1"/>
    <property type="molecule type" value="Genomic_DNA"/>
</dbReference>
<dbReference type="Proteomes" id="UP000813461">
    <property type="component" value="Unassembled WGS sequence"/>
</dbReference>